<reference evidence="10 11" key="1">
    <citation type="submission" date="2019-06" db="EMBL/GenBank/DDBJ databases">
        <title>Paenimaribius caenipelagi gen. nov., sp. nov., isolated from a tidal flat.</title>
        <authorList>
            <person name="Yoon J.-H."/>
        </authorList>
    </citation>
    <scope>NUCLEOTIDE SEQUENCE [LARGE SCALE GENOMIC DNA]</scope>
    <source>
        <strain evidence="10 11">JBTF-M29</strain>
    </source>
</reference>
<feature type="transmembrane region" description="Helical" evidence="8">
    <location>
        <begin position="167"/>
        <end position="185"/>
    </location>
</feature>
<feature type="transmembrane region" description="Helical" evidence="8">
    <location>
        <begin position="45"/>
        <end position="67"/>
    </location>
</feature>
<dbReference type="GO" id="GO:0001508">
    <property type="term" value="P:action potential"/>
    <property type="evidence" value="ECO:0007669"/>
    <property type="project" value="TreeGrafter"/>
</dbReference>
<evidence type="ECO:0000256" key="8">
    <source>
        <dbReference type="SAM" id="Phobius"/>
    </source>
</evidence>
<evidence type="ECO:0000313" key="11">
    <source>
        <dbReference type="Proteomes" id="UP000318590"/>
    </source>
</evidence>
<dbReference type="GO" id="GO:0005249">
    <property type="term" value="F:voltage-gated potassium channel activity"/>
    <property type="evidence" value="ECO:0007669"/>
    <property type="project" value="InterPro"/>
</dbReference>
<sequence>MKSEIRQLYLGSSRRSRIFQFATLIFDLATVAYFLFTATKRLDERLIAIDVAIGAVILADFVVRLWVARNKKRFLFSWMALADIVVIASMFAPLITGTNLGFLRILRVLRIVRSFQMVWELDRLAGEFRLNSQVSVAAANLIIFIFVVTSVVWVWERDHGSIGMSYLDALYFTIATLTTTGYGDITLSDQFGRVINIVIMVFGVGFFLNLVQALYRPNKIEAPCEECGLRLHDNDASHCKHCGSIVYIETEGDT</sequence>
<evidence type="ECO:0000256" key="5">
    <source>
        <dbReference type="ARBA" id="ARBA00023065"/>
    </source>
</evidence>
<accession>A0A547Q9L4</accession>
<dbReference type="PRINTS" id="PR00169">
    <property type="entry name" value="KCHANNEL"/>
</dbReference>
<feature type="domain" description="Potassium channel" evidence="9">
    <location>
        <begin position="142"/>
        <end position="213"/>
    </location>
</feature>
<dbReference type="Gene3D" id="1.10.287.70">
    <property type="match status" value="1"/>
</dbReference>
<dbReference type="InterPro" id="IPR027359">
    <property type="entry name" value="Volt_channel_dom_sf"/>
</dbReference>
<dbReference type="GO" id="GO:0008076">
    <property type="term" value="C:voltage-gated potassium channel complex"/>
    <property type="evidence" value="ECO:0007669"/>
    <property type="project" value="InterPro"/>
</dbReference>
<dbReference type="Proteomes" id="UP000318590">
    <property type="component" value="Unassembled WGS sequence"/>
</dbReference>
<dbReference type="Pfam" id="PF07885">
    <property type="entry name" value="Ion_trans_2"/>
    <property type="match status" value="1"/>
</dbReference>
<dbReference type="InterPro" id="IPR013099">
    <property type="entry name" value="K_chnl_dom"/>
</dbReference>
<comment type="subcellular location">
    <subcellularLocation>
        <location evidence="1">Membrane</location>
        <topology evidence="1">Multi-pass membrane protein</topology>
    </subcellularLocation>
</comment>
<feature type="transmembrane region" description="Helical" evidence="8">
    <location>
        <begin position="134"/>
        <end position="155"/>
    </location>
</feature>
<keyword evidence="6 8" id="KW-0472">Membrane</keyword>
<keyword evidence="5" id="KW-0406">Ion transport</keyword>
<feature type="transmembrane region" description="Helical" evidence="8">
    <location>
        <begin position="191"/>
        <end position="211"/>
    </location>
</feature>
<evidence type="ECO:0000256" key="2">
    <source>
        <dbReference type="ARBA" id="ARBA00022448"/>
    </source>
</evidence>
<keyword evidence="2" id="KW-0813">Transport</keyword>
<evidence type="ECO:0000256" key="1">
    <source>
        <dbReference type="ARBA" id="ARBA00004141"/>
    </source>
</evidence>
<evidence type="ECO:0000256" key="6">
    <source>
        <dbReference type="ARBA" id="ARBA00023136"/>
    </source>
</evidence>
<dbReference type="OrthoDB" id="9799090at2"/>
<dbReference type="SUPFAM" id="SSF81324">
    <property type="entry name" value="Voltage-gated potassium channels"/>
    <property type="match status" value="1"/>
</dbReference>
<evidence type="ECO:0000313" key="10">
    <source>
        <dbReference type="EMBL" id="TRD23088.1"/>
    </source>
</evidence>
<keyword evidence="4 8" id="KW-1133">Transmembrane helix</keyword>
<keyword evidence="11" id="KW-1185">Reference proteome</keyword>
<feature type="transmembrane region" description="Helical" evidence="8">
    <location>
        <begin position="74"/>
        <end position="95"/>
    </location>
</feature>
<dbReference type="PANTHER" id="PTHR11537:SF254">
    <property type="entry name" value="POTASSIUM VOLTAGE-GATED CHANNEL PROTEIN SHAB"/>
    <property type="match status" value="1"/>
</dbReference>
<dbReference type="EMBL" id="VFSV01000003">
    <property type="protein sequence ID" value="TRD23088.1"/>
    <property type="molecule type" value="Genomic_DNA"/>
</dbReference>
<protein>
    <submittedName>
        <fullName evidence="10">Potassium channel family protein</fullName>
    </submittedName>
</protein>
<dbReference type="Gene3D" id="1.20.120.350">
    <property type="entry name" value="Voltage-gated potassium channels. Chain C"/>
    <property type="match status" value="1"/>
</dbReference>
<dbReference type="InterPro" id="IPR028325">
    <property type="entry name" value="VG_K_chnl"/>
</dbReference>
<proteinExistence type="predicted"/>
<name>A0A547Q9L4_9RHOB</name>
<gene>
    <name evidence="10" type="ORF">FEV53_02685</name>
</gene>
<evidence type="ECO:0000259" key="9">
    <source>
        <dbReference type="Pfam" id="PF07885"/>
    </source>
</evidence>
<evidence type="ECO:0000256" key="4">
    <source>
        <dbReference type="ARBA" id="ARBA00022989"/>
    </source>
</evidence>
<dbReference type="AlphaFoldDB" id="A0A547Q9L4"/>
<evidence type="ECO:0000256" key="3">
    <source>
        <dbReference type="ARBA" id="ARBA00022692"/>
    </source>
</evidence>
<dbReference type="PANTHER" id="PTHR11537">
    <property type="entry name" value="VOLTAGE-GATED POTASSIUM CHANNEL"/>
    <property type="match status" value="1"/>
</dbReference>
<comment type="caution">
    <text evidence="10">The sequence shown here is derived from an EMBL/GenBank/DDBJ whole genome shotgun (WGS) entry which is preliminary data.</text>
</comment>
<organism evidence="10 11">
    <name type="scientific">Palleronia caenipelagi</name>
    <dbReference type="NCBI Taxonomy" id="2489174"/>
    <lineage>
        <taxon>Bacteria</taxon>
        <taxon>Pseudomonadati</taxon>
        <taxon>Pseudomonadota</taxon>
        <taxon>Alphaproteobacteria</taxon>
        <taxon>Rhodobacterales</taxon>
        <taxon>Roseobacteraceae</taxon>
        <taxon>Palleronia</taxon>
    </lineage>
</organism>
<dbReference type="RefSeq" id="WP_142833279.1">
    <property type="nucleotide sequence ID" value="NZ_VFSV01000003.1"/>
</dbReference>
<keyword evidence="7 10" id="KW-0407">Ion channel</keyword>
<evidence type="ECO:0000256" key="7">
    <source>
        <dbReference type="ARBA" id="ARBA00023303"/>
    </source>
</evidence>
<feature type="transmembrane region" description="Helical" evidence="8">
    <location>
        <begin position="21"/>
        <end position="39"/>
    </location>
</feature>
<keyword evidence="3 8" id="KW-0812">Transmembrane</keyword>